<feature type="transmembrane region" description="Helical" evidence="2">
    <location>
        <begin position="57"/>
        <end position="76"/>
    </location>
</feature>
<name>A0A2A2WTF3_9ACTN</name>
<evidence type="ECO:0000256" key="2">
    <source>
        <dbReference type="SAM" id="Phobius"/>
    </source>
</evidence>
<protein>
    <submittedName>
        <fullName evidence="3">Uncharacterized protein</fullName>
    </submittedName>
</protein>
<feature type="region of interest" description="Disordered" evidence="1">
    <location>
        <begin position="1"/>
        <end position="26"/>
    </location>
</feature>
<evidence type="ECO:0000313" key="4">
    <source>
        <dbReference type="Proteomes" id="UP000218810"/>
    </source>
</evidence>
<comment type="caution">
    <text evidence="3">The sequence shown here is derived from an EMBL/GenBank/DDBJ whole genome shotgun (WGS) entry which is preliminary data.</text>
</comment>
<reference evidence="4" key="1">
    <citation type="submission" date="2017-09" db="EMBL/GenBank/DDBJ databases">
        <authorList>
            <person name="Zhang Y."/>
            <person name="Huang X."/>
            <person name="Liu J."/>
            <person name="Lu L."/>
            <person name="Peng K."/>
        </authorList>
    </citation>
    <scope>NUCLEOTIDE SEQUENCE [LARGE SCALE GENOMIC DNA]</scope>
    <source>
        <strain evidence="4">S-XJ-1</strain>
    </source>
</reference>
<dbReference type="EMBL" id="NTGA01000007">
    <property type="protein sequence ID" value="PAY24264.1"/>
    <property type="molecule type" value="Genomic_DNA"/>
</dbReference>
<accession>A0A2A2WTF3</accession>
<keyword evidence="4" id="KW-1185">Reference proteome</keyword>
<dbReference type="RefSeq" id="WP_095717485.1">
    <property type="nucleotide sequence ID" value="NZ_NTGA01000007.1"/>
</dbReference>
<dbReference type="AlphaFoldDB" id="A0A2A2WTF3"/>
<gene>
    <name evidence="3" type="ORF">CEY15_04550</name>
</gene>
<keyword evidence="2" id="KW-0472">Membrane</keyword>
<feature type="compositionally biased region" description="Basic and acidic residues" evidence="1">
    <location>
        <begin position="17"/>
        <end position="26"/>
    </location>
</feature>
<organism evidence="3 4">
    <name type="scientific">Dietzia natronolimnaea</name>
    <dbReference type="NCBI Taxonomy" id="161920"/>
    <lineage>
        <taxon>Bacteria</taxon>
        <taxon>Bacillati</taxon>
        <taxon>Actinomycetota</taxon>
        <taxon>Actinomycetes</taxon>
        <taxon>Mycobacteriales</taxon>
        <taxon>Dietziaceae</taxon>
        <taxon>Dietzia</taxon>
    </lineage>
</organism>
<proteinExistence type="predicted"/>
<evidence type="ECO:0000256" key="1">
    <source>
        <dbReference type="SAM" id="MobiDB-lite"/>
    </source>
</evidence>
<evidence type="ECO:0000313" key="3">
    <source>
        <dbReference type="EMBL" id="PAY24264.1"/>
    </source>
</evidence>
<keyword evidence="2" id="KW-1133">Transmembrane helix</keyword>
<dbReference type="OrthoDB" id="10003719at2"/>
<sequence>MNEHGELIEPGGANGDRAYRRAKDKTEAERKREIDELNRRILERQRRLGRAVRRSQVETLIVVAVMMYLVLAWLFISPVIEAFWPW</sequence>
<dbReference type="Proteomes" id="UP000218810">
    <property type="component" value="Unassembled WGS sequence"/>
</dbReference>
<keyword evidence="2" id="KW-0812">Transmembrane</keyword>